<evidence type="ECO:0000256" key="3">
    <source>
        <dbReference type="ARBA" id="ARBA00022729"/>
    </source>
</evidence>
<dbReference type="PANTHER" id="PTHR21016">
    <property type="entry name" value="BETA-AMYLOID BINDING PROTEIN-RELATED"/>
    <property type="match status" value="1"/>
</dbReference>
<gene>
    <name evidence="9" type="ORF">DFJ75_1397</name>
</gene>
<feature type="transmembrane region" description="Helical" evidence="7">
    <location>
        <begin position="70"/>
        <end position="92"/>
    </location>
</feature>
<organism evidence="9 10">
    <name type="scientific">Williamsia marianensis</name>
    <dbReference type="NCBI Taxonomy" id="85044"/>
    <lineage>
        <taxon>Bacteria</taxon>
        <taxon>Bacillati</taxon>
        <taxon>Actinomycetota</taxon>
        <taxon>Actinomycetes</taxon>
        <taxon>Mycobacteriales</taxon>
        <taxon>Nocardiaceae</taxon>
        <taxon>Williamsia</taxon>
    </lineage>
</organism>
<sequence length="104" mass="11268">MGYQDLAGLVRSGQVKPETQVRTQSSNWFPVSQVPGLFSDKEWLTALLISVFVGGLGIDRFYLGYTGLGIAKLLTCGGLGIWTLIDIVLIAMRKLPDSNGVPLK</sequence>
<evidence type="ECO:0000313" key="9">
    <source>
        <dbReference type="EMBL" id="RKR94600.1"/>
    </source>
</evidence>
<dbReference type="Proteomes" id="UP000274762">
    <property type="component" value="Unassembled WGS sequence"/>
</dbReference>
<evidence type="ECO:0000313" key="10">
    <source>
        <dbReference type="Proteomes" id="UP000274762"/>
    </source>
</evidence>
<evidence type="ECO:0000256" key="6">
    <source>
        <dbReference type="ARBA" id="ARBA00023180"/>
    </source>
</evidence>
<evidence type="ECO:0000256" key="1">
    <source>
        <dbReference type="ARBA" id="ARBA00004141"/>
    </source>
</evidence>
<dbReference type="InterPro" id="IPR007829">
    <property type="entry name" value="TM2"/>
</dbReference>
<evidence type="ECO:0000256" key="7">
    <source>
        <dbReference type="SAM" id="Phobius"/>
    </source>
</evidence>
<evidence type="ECO:0000256" key="5">
    <source>
        <dbReference type="ARBA" id="ARBA00023136"/>
    </source>
</evidence>
<dbReference type="EMBL" id="RBKV01000001">
    <property type="protein sequence ID" value="RKR94600.1"/>
    <property type="molecule type" value="Genomic_DNA"/>
</dbReference>
<keyword evidence="5 7" id="KW-0472">Membrane</keyword>
<reference evidence="9 10" key="1">
    <citation type="submission" date="2018-10" db="EMBL/GenBank/DDBJ databases">
        <title>Sequencing the genomes of 1000 actinobacteria strains.</title>
        <authorList>
            <person name="Klenk H.-P."/>
        </authorList>
    </citation>
    <scope>NUCLEOTIDE SEQUENCE [LARGE SCALE GENOMIC DNA]</scope>
    <source>
        <strain evidence="9 10">DSM 44343</strain>
    </source>
</reference>
<dbReference type="InterPro" id="IPR050932">
    <property type="entry name" value="TM2D1-3-like"/>
</dbReference>
<accession>A0A495K023</accession>
<keyword evidence="4 7" id="KW-1133">Transmembrane helix</keyword>
<dbReference type="Pfam" id="PF05154">
    <property type="entry name" value="TM2"/>
    <property type="match status" value="1"/>
</dbReference>
<feature type="transmembrane region" description="Helical" evidence="7">
    <location>
        <begin position="43"/>
        <end position="63"/>
    </location>
</feature>
<accession>A0A315SCY8</accession>
<protein>
    <submittedName>
        <fullName evidence="9">TM2 domain-containing protein</fullName>
    </submittedName>
</protein>
<comment type="caution">
    <text evidence="9">The sequence shown here is derived from an EMBL/GenBank/DDBJ whole genome shotgun (WGS) entry which is preliminary data.</text>
</comment>
<name>A0A315SCY8_WILMA</name>
<proteinExistence type="predicted"/>
<feature type="domain" description="TM2" evidence="8">
    <location>
        <begin position="40"/>
        <end position="88"/>
    </location>
</feature>
<dbReference type="GO" id="GO:0016020">
    <property type="term" value="C:membrane"/>
    <property type="evidence" value="ECO:0007669"/>
    <property type="project" value="UniProtKB-SubCell"/>
</dbReference>
<keyword evidence="2 7" id="KW-0812">Transmembrane</keyword>
<keyword evidence="3" id="KW-0732">Signal</keyword>
<dbReference type="PANTHER" id="PTHR21016:SF7">
    <property type="entry name" value="TM2 DOMAIN-CONTAINING PROTEIN 3"/>
    <property type="match status" value="1"/>
</dbReference>
<evidence type="ECO:0000259" key="8">
    <source>
        <dbReference type="Pfam" id="PF05154"/>
    </source>
</evidence>
<evidence type="ECO:0000256" key="2">
    <source>
        <dbReference type="ARBA" id="ARBA00022692"/>
    </source>
</evidence>
<dbReference type="AlphaFoldDB" id="A0A315SCY8"/>
<keyword evidence="6" id="KW-0325">Glycoprotein</keyword>
<comment type="subcellular location">
    <subcellularLocation>
        <location evidence="1">Membrane</location>
        <topology evidence="1">Multi-pass membrane protein</topology>
    </subcellularLocation>
</comment>
<evidence type="ECO:0000256" key="4">
    <source>
        <dbReference type="ARBA" id="ARBA00022989"/>
    </source>
</evidence>